<evidence type="ECO:0000313" key="1">
    <source>
        <dbReference type="EMBL" id="CAD7204674.1"/>
    </source>
</evidence>
<protein>
    <submittedName>
        <fullName evidence="1">Uncharacterized protein</fullName>
    </submittedName>
</protein>
<accession>A0A7R8VUX9</accession>
<reference evidence="1" key="1">
    <citation type="submission" date="2020-11" db="EMBL/GenBank/DDBJ databases">
        <authorList>
            <person name="Tran Van P."/>
        </authorList>
    </citation>
    <scope>NUCLEOTIDE SEQUENCE</scope>
</reference>
<proteinExistence type="predicted"/>
<sequence length="97" mass="10874">MPVTEKIGRRNSIPVIYTRGTHYQVGFDVGRTFSGLIQSFVAACGPLNKEFLPLYETDAGKKVYQETLDAVQHNFPQYIKELQGTADGSKVPFHKVQ</sequence>
<gene>
    <name evidence="1" type="ORF">TDIB3V08_LOCUS10831</name>
</gene>
<dbReference type="Gene3D" id="3.60.60.10">
    <property type="entry name" value="Penicillin V Acylase, Chain A"/>
    <property type="match status" value="1"/>
</dbReference>
<dbReference type="Gene3D" id="1.10.10.2120">
    <property type="match status" value="1"/>
</dbReference>
<dbReference type="AlphaFoldDB" id="A0A7R8VUX9"/>
<dbReference type="EMBL" id="OA572878">
    <property type="protein sequence ID" value="CAD7204674.1"/>
    <property type="molecule type" value="Genomic_DNA"/>
</dbReference>
<dbReference type="InterPro" id="IPR047801">
    <property type="entry name" value="Peptidase_C45"/>
</dbReference>
<name>A0A7R8VUX9_TIMDO</name>
<dbReference type="PANTHER" id="PTHR34180:SF1">
    <property type="entry name" value="BETA-ALANYL-DOPAMINE_CARCININE HYDROLASE"/>
    <property type="match status" value="1"/>
</dbReference>
<organism evidence="1">
    <name type="scientific">Timema douglasi</name>
    <name type="common">Walking stick</name>
    <dbReference type="NCBI Taxonomy" id="61478"/>
    <lineage>
        <taxon>Eukaryota</taxon>
        <taxon>Metazoa</taxon>
        <taxon>Ecdysozoa</taxon>
        <taxon>Arthropoda</taxon>
        <taxon>Hexapoda</taxon>
        <taxon>Insecta</taxon>
        <taxon>Pterygota</taxon>
        <taxon>Neoptera</taxon>
        <taxon>Polyneoptera</taxon>
        <taxon>Phasmatodea</taxon>
        <taxon>Timematodea</taxon>
        <taxon>Timematoidea</taxon>
        <taxon>Timematidae</taxon>
        <taxon>Timema</taxon>
    </lineage>
</organism>
<dbReference type="PANTHER" id="PTHR34180">
    <property type="entry name" value="PEPTIDASE C45"/>
    <property type="match status" value="1"/>
</dbReference>